<dbReference type="GO" id="GO:0003677">
    <property type="term" value="F:DNA binding"/>
    <property type="evidence" value="ECO:0007669"/>
    <property type="project" value="UniProtKB-KW"/>
</dbReference>
<evidence type="ECO:0000259" key="5">
    <source>
        <dbReference type="PROSITE" id="PS51078"/>
    </source>
</evidence>
<organism evidence="6 7">
    <name type="scientific">Siminovitchia terrae</name>
    <name type="common">Bacillus terrae</name>
    <dbReference type="NCBI Taxonomy" id="1914933"/>
    <lineage>
        <taxon>Bacteria</taxon>
        <taxon>Bacillati</taxon>
        <taxon>Bacillota</taxon>
        <taxon>Bacilli</taxon>
        <taxon>Bacillales</taxon>
        <taxon>Bacillaceae</taxon>
        <taxon>Siminovitchia</taxon>
    </lineage>
</organism>
<accession>A0A429X7L2</accession>
<evidence type="ECO:0000256" key="1">
    <source>
        <dbReference type="ARBA" id="ARBA00023015"/>
    </source>
</evidence>
<dbReference type="SUPFAM" id="SSF46785">
    <property type="entry name" value="Winged helix' DNA-binding domain"/>
    <property type="match status" value="1"/>
</dbReference>
<dbReference type="Gene3D" id="3.30.450.40">
    <property type="match status" value="1"/>
</dbReference>
<dbReference type="InterPro" id="IPR029016">
    <property type="entry name" value="GAF-like_dom_sf"/>
</dbReference>
<dbReference type="AlphaFoldDB" id="A0A429X7L2"/>
<feature type="domain" description="IclR-ED" evidence="5">
    <location>
        <begin position="63"/>
        <end position="246"/>
    </location>
</feature>
<reference evidence="6 7" key="1">
    <citation type="submission" date="2018-12" db="EMBL/GenBank/DDBJ databases">
        <authorList>
            <person name="Sun L."/>
            <person name="Chen Z."/>
        </authorList>
    </citation>
    <scope>NUCLEOTIDE SEQUENCE [LARGE SCALE GENOMIC DNA]</scope>
    <source>
        <strain evidence="6 7">LMG 29736</strain>
    </source>
</reference>
<evidence type="ECO:0000256" key="2">
    <source>
        <dbReference type="ARBA" id="ARBA00023125"/>
    </source>
</evidence>
<dbReference type="OrthoDB" id="9791752at2"/>
<dbReference type="GO" id="GO:0003700">
    <property type="term" value="F:DNA-binding transcription factor activity"/>
    <property type="evidence" value="ECO:0007669"/>
    <property type="project" value="TreeGrafter"/>
</dbReference>
<feature type="domain" description="HTH iclR-type" evidence="4">
    <location>
        <begin position="2"/>
        <end position="62"/>
    </location>
</feature>
<dbReference type="Proteomes" id="UP000287296">
    <property type="component" value="Unassembled WGS sequence"/>
</dbReference>
<protein>
    <submittedName>
        <fullName evidence="6">IclR family transcriptional regulator</fullName>
    </submittedName>
</protein>
<evidence type="ECO:0000256" key="3">
    <source>
        <dbReference type="ARBA" id="ARBA00023163"/>
    </source>
</evidence>
<evidence type="ECO:0000313" key="7">
    <source>
        <dbReference type="Proteomes" id="UP000287296"/>
    </source>
</evidence>
<sequence length="250" mass="27642">MNVTIVRAIDVLDLFIDQPKLSLQEIIQLSGRPKTSILRILQSFEAVGFLKRDSHGDYSLGLKLLQLGHLVSERLDINQIAMPIMEELYLKTGKTIMLSLLQGDKVITVAALETEHPIRIGSSIGRQTPLYAGSPARTILAFQPENKQKTYLDTISLQKLASKTITDKDQLSEVLNKNVKDKYVLSHSEVNDHTTGLSAPIFNHKNEAFAAITIAGITADFTEKEIPELIKDVQASALAISSKFGYHGTF</sequence>
<comment type="caution">
    <text evidence="6">The sequence shown here is derived from an EMBL/GenBank/DDBJ whole genome shotgun (WGS) entry which is preliminary data.</text>
</comment>
<proteinExistence type="predicted"/>
<keyword evidence="2" id="KW-0238">DNA-binding</keyword>
<dbReference type="PROSITE" id="PS51077">
    <property type="entry name" value="HTH_ICLR"/>
    <property type="match status" value="1"/>
</dbReference>
<keyword evidence="3" id="KW-0804">Transcription</keyword>
<dbReference type="InterPro" id="IPR036388">
    <property type="entry name" value="WH-like_DNA-bd_sf"/>
</dbReference>
<dbReference type="PANTHER" id="PTHR30136:SF24">
    <property type="entry name" value="HTH-TYPE TRANSCRIPTIONAL REPRESSOR ALLR"/>
    <property type="match status" value="1"/>
</dbReference>
<dbReference type="InterPro" id="IPR005471">
    <property type="entry name" value="Tscrpt_reg_IclR_N"/>
</dbReference>
<gene>
    <name evidence="6" type="ORF">D5F11_012370</name>
</gene>
<dbReference type="PROSITE" id="PS51078">
    <property type="entry name" value="ICLR_ED"/>
    <property type="match status" value="1"/>
</dbReference>
<dbReference type="InterPro" id="IPR014757">
    <property type="entry name" value="Tscrpt_reg_IclR_C"/>
</dbReference>
<dbReference type="PANTHER" id="PTHR30136">
    <property type="entry name" value="HELIX-TURN-HELIX TRANSCRIPTIONAL REGULATOR, ICLR FAMILY"/>
    <property type="match status" value="1"/>
</dbReference>
<dbReference type="InterPro" id="IPR050707">
    <property type="entry name" value="HTH_MetabolicPath_Reg"/>
</dbReference>
<dbReference type="Gene3D" id="1.10.10.10">
    <property type="entry name" value="Winged helix-like DNA-binding domain superfamily/Winged helix DNA-binding domain"/>
    <property type="match status" value="1"/>
</dbReference>
<dbReference type="EMBL" id="QYTW02000011">
    <property type="protein sequence ID" value="RST59384.1"/>
    <property type="molecule type" value="Genomic_DNA"/>
</dbReference>
<evidence type="ECO:0000313" key="6">
    <source>
        <dbReference type="EMBL" id="RST59384.1"/>
    </source>
</evidence>
<dbReference type="GO" id="GO:0045892">
    <property type="term" value="P:negative regulation of DNA-templated transcription"/>
    <property type="evidence" value="ECO:0007669"/>
    <property type="project" value="TreeGrafter"/>
</dbReference>
<dbReference type="InterPro" id="IPR036390">
    <property type="entry name" value="WH_DNA-bd_sf"/>
</dbReference>
<evidence type="ECO:0000259" key="4">
    <source>
        <dbReference type="PROSITE" id="PS51077"/>
    </source>
</evidence>
<keyword evidence="1" id="KW-0805">Transcription regulation</keyword>
<dbReference type="SMART" id="SM00346">
    <property type="entry name" value="HTH_ICLR"/>
    <property type="match status" value="1"/>
</dbReference>
<dbReference type="Pfam" id="PF01614">
    <property type="entry name" value="IclR_C"/>
    <property type="match status" value="1"/>
</dbReference>
<dbReference type="Pfam" id="PF09339">
    <property type="entry name" value="HTH_IclR"/>
    <property type="match status" value="1"/>
</dbReference>
<dbReference type="SUPFAM" id="SSF55781">
    <property type="entry name" value="GAF domain-like"/>
    <property type="match status" value="1"/>
</dbReference>
<dbReference type="RefSeq" id="WP_120116703.1">
    <property type="nucleotide sequence ID" value="NZ_QYTW02000011.1"/>
</dbReference>
<name>A0A429X7L2_SIMTE</name>